<sequence length="84" mass="8730">MADAASELCYFYPHRRLNNNVQRAASEHQSAVPVSRVPSKRGSCVFPAMSSPASSAPGPESPPGRLAPRAPLLGSPGATTTPQS</sequence>
<evidence type="ECO:0000256" key="1">
    <source>
        <dbReference type="SAM" id="MobiDB-lite"/>
    </source>
</evidence>
<organism evidence="2 3">
    <name type="scientific">Pleurodeles waltl</name>
    <name type="common">Iberian ribbed newt</name>
    <dbReference type="NCBI Taxonomy" id="8319"/>
    <lineage>
        <taxon>Eukaryota</taxon>
        <taxon>Metazoa</taxon>
        <taxon>Chordata</taxon>
        <taxon>Craniata</taxon>
        <taxon>Vertebrata</taxon>
        <taxon>Euteleostomi</taxon>
        <taxon>Amphibia</taxon>
        <taxon>Batrachia</taxon>
        <taxon>Caudata</taxon>
        <taxon>Salamandroidea</taxon>
        <taxon>Salamandridae</taxon>
        <taxon>Pleurodelinae</taxon>
        <taxon>Pleurodeles</taxon>
    </lineage>
</organism>
<protein>
    <submittedName>
        <fullName evidence="2">Uncharacterized protein</fullName>
    </submittedName>
</protein>
<evidence type="ECO:0000313" key="3">
    <source>
        <dbReference type="Proteomes" id="UP001066276"/>
    </source>
</evidence>
<reference evidence="2" key="1">
    <citation type="journal article" date="2022" name="bioRxiv">
        <title>Sequencing and chromosome-scale assembly of the giantPleurodeles waltlgenome.</title>
        <authorList>
            <person name="Brown T."/>
            <person name="Elewa A."/>
            <person name="Iarovenko S."/>
            <person name="Subramanian E."/>
            <person name="Araus A.J."/>
            <person name="Petzold A."/>
            <person name="Susuki M."/>
            <person name="Suzuki K.-i.T."/>
            <person name="Hayashi T."/>
            <person name="Toyoda A."/>
            <person name="Oliveira C."/>
            <person name="Osipova E."/>
            <person name="Leigh N.D."/>
            <person name="Simon A."/>
            <person name="Yun M.H."/>
        </authorList>
    </citation>
    <scope>NUCLEOTIDE SEQUENCE</scope>
    <source>
        <strain evidence="2">20211129_DDA</strain>
        <tissue evidence="2">Liver</tissue>
    </source>
</reference>
<feature type="region of interest" description="Disordered" evidence="1">
    <location>
        <begin position="23"/>
        <end position="84"/>
    </location>
</feature>
<dbReference type="EMBL" id="JANPWB010000007">
    <property type="protein sequence ID" value="KAJ1173900.1"/>
    <property type="molecule type" value="Genomic_DNA"/>
</dbReference>
<comment type="caution">
    <text evidence="2">The sequence shown here is derived from an EMBL/GenBank/DDBJ whole genome shotgun (WGS) entry which is preliminary data.</text>
</comment>
<gene>
    <name evidence="2" type="ORF">NDU88_005724</name>
</gene>
<keyword evidence="3" id="KW-1185">Reference proteome</keyword>
<dbReference type="Proteomes" id="UP001066276">
    <property type="component" value="Chromosome 4_1"/>
</dbReference>
<name>A0AAV7TBV9_PLEWA</name>
<dbReference type="AlphaFoldDB" id="A0AAV7TBV9"/>
<evidence type="ECO:0000313" key="2">
    <source>
        <dbReference type="EMBL" id="KAJ1173900.1"/>
    </source>
</evidence>
<proteinExistence type="predicted"/>
<accession>A0AAV7TBV9</accession>
<feature type="compositionally biased region" description="Low complexity" evidence="1">
    <location>
        <begin position="47"/>
        <end position="74"/>
    </location>
</feature>